<dbReference type="AlphaFoldDB" id="A0A849KHZ4"/>
<dbReference type="EMBL" id="JABFCY010000008">
    <property type="protein sequence ID" value="NNU61325.1"/>
    <property type="molecule type" value="Genomic_DNA"/>
</dbReference>
<name>A0A849KHZ4_9HYPH</name>
<dbReference type="RefSeq" id="WP_171318266.1">
    <property type="nucleotide sequence ID" value="NZ_JABFCY010000008.1"/>
</dbReference>
<organism evidence="1 2">
    <name type="scientific">Ochrobactrum soli</name>
    <dbReference type="NCBI Taxonomy" id="2448455"/>
    <lineage>
        <taxon>Bacteria</taxon>
        <taxon>Pseudomonadati</taxon>
        <taxon>Pseudomonadota</taxon>
        <taxon>Alphaproteobacteria</taxon>
        <taxon>Hyphomicrobiales</taxon>
        <taxon>Brucellaceae</taxon>
        <taxon>Brucella/Ochrobactrum group</taxon>
        <taxon>Ochrobactrum</taxon>
    </lineage>
</organism>
<comment type="caution">
    <text evidence="1">The sequence shown here is derived from an EMBL/GenBank/DDBJ whole genome shotgun (WGS) entry which is preliminary data.</text>
</comment>
<dbReference type="Proteomes" id="UP000574931">
    <property type="component" value="Unassembled WGS sequence"/>
</dbReference>
<protein>
    <submittedName>
        <fullName evidence="1">Uncharacterized protein</fullName>
    </submittedName>
</protein>
<proteinExistence type="predicted"/>
<reference evidence="1 2" key="1">
    <citation type="submission" date="2020-05" db="EMBL/GenBank/DDBJ databases">
        <title>Draft Genome Sequence of Ochrobactrum soli Isolated from Stable Fly Gut.</title>
        <authorList>
            <person name="Pileggi M.T."/>
            <person name="Vazhakkala L.J."/>
            <person name="Wong C.N."/>
        </authorList>
    </citation>
    <scope>NUCLEOTIDE SEQUENCE [LARGE SCALE GENOMIC DNA]</scope>
    <source>
        <strain evidence="1 2">MTP-C0764</strain>
    </source>
</reference>
<gene>
    <name evidence="1" type="ORF">HKX02_13860</name>
</gene>
<evidence type="ECO:0000313" key="2">
    <source>
        <dbReference type="Proteomes" id="UP000574931"/>
    </source>
</evidence>
<accession>A0A849KHZ4</accession>
<dbReference type="Gene3D" id="2.60.270.50">
    <property type="match status" value="1"/>
</dbReference>
<keyword evidence="2" id="KW-1185">Reference proteome</keyword>
<evidence type="ECO:0000313" key="1">
    <source>
        <dbReference type="EMBL" id="NNU61325.1"/>
    </source>
</evidence>
<sequence>MAGIIDIPARSTKIHLYNKTPYTLVLQSYPLDHGIWTDGLIPQYLVNPGAYTQWQSESDGFATGTEGSVVYEIYVKDPPPPRLHIHWQNPFFGGNSLTYNIGDTVANVLTFTIEGPSDISGNNAVYEMKLTSLNDE</sequence>